<comment type="caution">
    <text evidence="2">The sequence shown here is derived from an EMBL/GenBank/DDBJ whole genome shotgun (WGS) entry which is preliminary data.</text>
</comment>
<proteinExistence type="predicted"/>
<accession>A0A9P5VKM9</accession>
<name>A0A9P5VKM9_9FUNG</name>
<feature type="region of interest" description="Disordered" evidence="1">
    <location>
        <begin position="1"/>
        <end position="21"/>
    </location>
</feature>
<keyword evidence="3" id="KW-1185">Reference proteome</keyword>
<feature type="compositionally biased region" description="Polar residues" evidence="1">
    <location>
        <begin position="127"/>
        <end position="140"/>
    </location>
</feature>
<feature type="compositionally biased region" description="Basic and acidic residues" evidence="1">
    <location>
        <begin position="145"/>
        <end position="160"/>
    </location>
</feature>
<reference evidence="2" key="1">
    <citation type="journal article" date="2020" name="Fungal Divers.">
        <title>Resolving the Mortierellaceae phylogeny through synthesis of multi-gene phylogenetics and phylogenomics.</title>
        <authorList>
            <person name="Vandepol N."/>
            <person name="Liber J."/>
            <person name="Desiro A."/>
            <person name="Na H."/>
            <person name="Kennedy M."/>
            <person name="Barry K."/>
            <person name="Grigoriev I.V."/>
            <person name="Miller A.N."/>
            <person name="O'Donnell K."/>
            <person name="Stajich J.E."/>
            <person name="Bonito G."/>
        </authorList>
    </citation>
    <scope>NUCLEOTIDE SEQUENCE</scope>
    <source>
        <strain evidence="2">NVP1</strain>
    </source>
</reference>
<feature type="region of interest" description="Disordered" evidence="1">
    <location>
        <begin position="42"/>
        <end position="208"/>
    </location>
</feature>
<feature type="compositionally biased region" description="Acidic residues" evidence="1">
    <location>
        <begin position="46"/>
        <end position="58"/>
    </location>
</feature>
<organism evidence="2 3">
    <name type="scientific">Podila minutissima</name>
    <dbReference type="NCBI Taxonomy" id="64525"/>
    <lineage>
        <taxon>Eukaryota</taxon>
        <taxon>Fungi</taxon>
        <taxon>Fungi incertae sedis</taxon>
        <taxon>Mucoromycota</taxon>
        <taxon>Mortierellomycotina</taxon>
        <taxon>Mortierellomycetes</taxon>
        <taxon>Mortierellales</taxon>
        <taxon>Mortierellaceae</taxon>
        <taxon>Podila</taxon>
    </lineage>
</organism>
<dbReference type="EMBL" id="JAAAUY010000474">
    <property type="protein sequence ID" value="KAF9329442.1"/>
    <property type="molecule type" value="Genomic_DNA"/>
</dbReference>
<feature type="region of interest" description="Disordered" evidence="1">
    <location>
        <begin position="235"/>
        <end position="317"/>
    </location>
</feature>
<evidence type="ECO:0000256" key="1">
    <source>
        <dbReference type="SAM" id="MobiDB-lite"/>
    </source>
</evidence>
<feature type="compositionally biased region" description="Basic and acidic residues" evidence="1">
    <location>
        <begin position="187"/>
        <end position="203"/>
    </location>
</feature>
<gene>
    <name evidence="2" type="ORF">BG006_007471</name>
</gene>
<feature type="compositionally biased region" description="Pro residues" evidence="1">
    <location>
        <begin position="254"/>
        <end position="273"/>
    </location>
</feature>
<protein>
    <submittedName>
        <fullName evidence="2">Uncharacterized protein</fullName>
    </submittedName>
</protein>
<feature type="compositionally biased region" description="Basic and acidic residues" evidence="1">
    <location>
        <begin position="277"/>
        <end position="304"/>
    </location>
</feature>
<feature type="compositionally biased region" description="Low complexity" evidence="1">
    <location>
        <begin position="240"/>
        <end position="253"/>
    </location>
</feature>
<dbReference type="AlphaFoldDB" id="A0A9P5VKM9"/>
<evidence type="ECO:0000313" key="3">
    <source>
        <dbReference type="Proteomes" id="UP000696485"/>
    </source>
</evidence>
<evidence type="ECO:0000313" key="2">
    <source>
        <dbReference type="EMBL" id="KAF9329442.1"/>
    </source>
</evidence>
<sequence>MTSQGEGQEEQESPIPLQVFEFQIDPDRSAIIRRALAKRIVRQRELDEEEASTEEDESFLAGDRNAVRRSIDSTPEQTVSPRKRTPEGQPQGKMNAKSRWKTEYLRTRSSSPSGSSICAPEVVVVEGSTSVPESSDTKPNGDTLIAHEKLQKDDATDHTGSEPNLMSMDKDKDKEPVQSVSGTAPSEETKETDSGVRTAREPSPDLVEEELLAKLENLKKEKSRLFALFRSTLQKREEGSSTAPTSTSSAQQPSQPPLPPPPPPPPPPIPPQMPAEMRARESAKRASDGKETSKTEDHEKRNDTPRSIPKRYVVTRG</sequence>
<dbReference type="Proteomes" id="UP000696485">
    <property type="component" value="Unassembled WGS sequence"/>
</dbReference>